<evidence type="ECO:0000313" key="2">
    <source>
        <dbReference type="WBParaSite" id="JU765_v2.g8202.t1"/>
    </source>
</evidence>
<organism evidence="1 2">
    <name type="scientific">Panagrolaimus sp. JU765</name>
    <dbReference type="NCBI Taxonomy" id="591449"/>
    <lineage>
        <taxon>Eukaryota</taxon>
        <taxon>Metazoa</taxon>
        <taxon>Ecdysozoa</taxon>
        <taxon>Nematoda</taxon>
        <taxon>Chromadorea</taxon>
        <taxon>Rhabditida</taxon>
        <taxon>Tylenchina</taxon>
        <taxon>Panagrolaimomorpha</taxon>
        <taxon>Panagrolaimoidea</taxon>
        <taxon>Panagrolaimidae</taxon>
        <taxon>Panagrolaimus</taxon>
    </lineage>
</organism>
<name>A0AC34RLS1_9BILA</name>
<dbReference type="WBParaSite" id="JU765_v2.g8202.t1">
    <property type="protein sequence ID" value="JU765_v2.g8202.t1"/>
    <property type="gene ID" value="JU765_v2.g8202"/>
</dbReference>
<evidence type="ECO:0000313" key="1">
    <source>
        <dbReference type="Proteomes" id="UP000887576"/>
    </source>
</evidence>
<protein>
    <submittedName>
        <fullName evidence="2">WG repeat-containing protein</fullName>
    </submittedName>
</protein>
<dbReference type="Proteomes" id="UP000887576">
    <property type="component" value="Unplaced"/>
</dbReference>
<accession>A0AC34RLS1</accession>
<reference evidence="2" key="1">
    <citation type="submission" date="2022-11" db="UniProtKB">
        <authorList>
            <consortium name="WormBaseParasite"/>
        </authorList>
    </citation>
    <scope>IDENTIFICATION</scope>
</reference>
<proteinExistence type="predicted"/>
<sequence length="335" mass="38563">MVTDPETKGCGRYEYVDEEFSQFNALKNKYFYRSKGEKKTFEDFSSFGDVTIYKFDGSKKILIKDENGKELNTEWKADYDYTFDNNQARGKVELPFSKNYFGIKFVEEKNGKCFVGFSDLMTGEGKKRVGIPCNAPDTIGSYGIVQDSDGNYRLRACFLDYKNVVPFLRCFVKKDESFIQEFSHQFQKCDFTLYDIDDDEIHFRQRFRLLPNIIIGPLQGTSSKLNGILIDFAEKSCKLDVKDGKITNETVVEPDEFGRGFDSIRDDFLVRSKLPFDFKSMKEILSKHSPIMSTGSNVFFKGRGNKWIVVDPTGTRAEYSGDYESVVDDSFLKLI</sequence>